<evidence type="ECO:0000256" key="3">
    <source>
        <dbReference type="ARBA" id="ARBA00022692"/>
    </source>
</evidence>
<keyword evidence="5" id="KW-0547">Nucleotide-binding</keyword>
<evidence type="ECO:0000256" key="11">
    <source>
        <dbReference type="ARBA" id="ARBA00023136"/>
    </source>
</evidence>
<dbReference type="Gene3D" id="2.70.150.10">
    <property type="entry name" value="Calcium-transporting ATPase, cytoplasmic transduction domain A"/>
    <property type="match status" value="1"/>
</dbReference>
<dbReference type="Gene3D" id="3.40.50.1000">
    <property type="entry name" value="HAD superfamily/HAD-like"/>
    <property type="match status" value="1"/>
</dbReference>
<dbReference type="InterPro" id="IPR023214">
    <property type="entry name" value="HAD_sf"/>
</dbReference>
<feature type="transmembrane region" description="Helical" evidence="12">
    <location>
        <begin position="986"/>
        <end position="1004"/>
    </location>
</feature>
<feature type="transmembrane region" description="Helical" evidence="12">
    <location>
        <begin position="1103"/>
        <end position="1123"/>
    </location>
</feature>
<comment type="caution">
    <text evidence="15">The sequence shown here is derived from an EMBL/GenBank/DDBJ whole genome shotgun (WGS) entry which is preliminary data.</text>
</comment>
<comment type="subcellular location">
    <subcellularLocation>
        <location evidence="1">Endoplasmic reticulum membrane</location>
        <topology evidence="1">Multi-pass membrane protein</topology>
    </subcellularLocation>
</comment>
<dbReference type="PROSITE" id="PS00154">
    <property type="entry name" value="ATPASE_E1_E2"/>
    <property type="match status" value="1"/>
</dbReference>
<dbReference type="SUPFAM" id="SSF56784">
    <property type="entry name" value="HAD-like"/>
    <property type="match status" value="1"/>
</dbReference>
<dbReference type="SUPFAM" id="SSF81660">
    <property type="entry name" value="Metal cation-transporting ATPase, ATP-binding domain N"/>
    <property type="match status" value="1"/>
</dbReference>
<feature type="domain" description="P5A-ATPase transmembrane helical hairpin" evidence="14">
    <location>
        <begin position="17"/>
        <end position="86"/>
    </location>
</feature>
<dbReference type="InterPro" id="IPR018303">
    <property type="entry name" value="ATPase_P-typ_P_site"/>
</dbReference>
<keyword evidence="9" id="KW-1278">Translocase</keyword>
<protein>
    <submittedName>
        <fullName evidence="15">Cation-transporting ATPase 1</fullName>
    </submittedName>
</protein>
<evidence type="ECO:0000256" key="1">
    <source>
        <dbReference type="ARBA" id="ARBA00004477"/>
    </source>
</evidence>
<dbReference type="SFLD" id="SFLDF00027">
    <property type="entry name" value="p-type_atpase"/>
    <property type="match status" value="1"/>
</dbReference>
<dbReference type="SFLD" id="SFLDS00003">
    <property type="entry name" value="Haloacid_Dehalogenase"/>
    <property type="match status" value="1"/>
</dbReference>
<dbReference type="InterPro" id="IPR057255">
    <property type="entry name" value="2TM_P5A-ATPase"/>
</dbReference>
<dbReference type="CDD" id="cd07543">
    <property type="entry name" value="P-type_ATPase_cation"/>
    <property type="match status" value="1"/>
</dbReference>
<comment type="similarity">
    <text evidence="2">Belongs to the cation transport ATPase (P-type) (TC 3.A.3) family. Type V subfamily.</text>
</comment>
<dbReference type="InterPro" id="IPR023298">
    <property type="entry name" value="ATPase_P-typ_TM_dom_sf"/>
</dbReference>
<evidence type="ECO:0000256" key="6">
    <source>
        <dbReference type="ARBA" id="ARBA00022824"/>
    </source>
</evidence>
<dbReference type="PROSITE" id="PS01229">
    <property type="entry name" value="COF_2"/>
    <property type="match status" value="1"/>
</dbReference>
<dbReference type="SFLD" id="SFLDG00002">
    <property type="entry name" value="C1.7:_P-type_atpase_like"/>
    <property type="match status" value="1"/>
</dbReference>
<evidence type="ECO:0000256" key="2">
    <source>
        <dbReference type="ARBA" id="ARBA00006000"/>
    </source>
</evidence>
<dbReference type="NCBIfam" id="TIGR01657">
    <property type="entry name" value="P-ATPase-V"/>
    <property type="match status" value="1"/>
</dbReference>
<dbReference type="PANTHER" id="PTHR45630:SF7">
    <property type="entry name" value="ENDOPLASMIC RETICULUM TRANSMEMBRANE HELIX TRANSLOCASE"/>
    <property type="match status" value="1"/>
</dbReference>
<evidence type="ECO:0000259" key="13">
    <source>
        <dbReference type="Pfam" id="PF00122"/>
    </source>
</evidence>
<keyword evidence="16" id="KW-1185">Reference proteome</keyword>
<keyword evidence="8" id="KW-0460">Magnesium</keyword>
<organism evidence="15 16">
    <name type="scientific">Basidiobolus ranarum</name>
    <dbReference type="NCBI Taxonomy" id="34480"/>
    <lineage>
        <taxon>Eukaryota</taxon>
        <taxon>Fungi</taxon>
        <taxon>Fungi incertae sedis</taxon>
        <taxon>Zoopagomycota</taxon>
        <taxon>Entomophthoromycotina</taxon>
        <taxon>Basidiobolomycetes</taxon>
        <taxon>Basidiobolales</taxon>
        <taxon>Basidiobolaceae</taxon>
        <taxon>Basidiobolus</taxon>
    </lineage>
</organism>
<feature type="transmembrane region" description="Helical" evidence="12">
    <location>
        <begin position="187"/>
        <end position="207"/>
    </location>
</feature>
<keyword evidence="6" id="KW-0256">Endoplasmic reticulum</keyword>
<keyword evidence="4" id="KW-0479">Metal-binding</keyword>
<dbReference type="PANTHER" id="PTHR45630">
    <property type="entry name" value="CATION-TRANSPORTING ATPASE-RELATED"/>
    <property type="match status" value="1"/>
</dbReference>
<gene>
    <name evidence="15" type="primary">SPF1_1</name>
    <name evidence="15" type="ORF">K7432_005142</name>
</gene>
<dbReference type="InterPro" id="IPR006544">
    <property type="entry name" value="P-type_TPase_V"/>
</dbReference>
<dbReference type="InterPro" id="IPR036412">
    <property type="entry name" value="HAD-like_sf"/>
</dbReference>
<evidence type="ECO:0000256" key="12">
    <source>
        <dbReference type="SAM" id="Phobius"/>
    </source>
</evidence>
<evidence type="ECO:0000256" key="4">
    <source>
        <dbReference type="ARBA" id="ARBA00022723"/>
    </source>
</evidence>
<evidence type="ECO:0000256" key="7">
    <source>
        <dbReference type="ARBA" id="ARBA00022840"/>
    </source>
</evidence>
<feature type="transmembrane region" description="Helical" evidence="12">
    <location>
        <begin position="52"/>
        <end position="71"/>
    </location>
</feature>
<dbReference type="Gene3D" id="3.40.1110.10">
    <property type="entry name" value="Calcium-transporting ATPase, cytoplasmic domain N"/>
    <property type="match status" value="1"/>
</dbReference>
<evidence type="ECO:0000256" key="9">
    <source>
        <dbReference type="ARBA" id="ARBA00022967"/>
    </source>
</evidence>
<proteinExistence type="inferred from homology"/>
<dbReference type="InterPro" id="IPR001757">
    <property type="entry name" value="P_typ_ATPase"/>
</dbReference>
<dbReference type="Proteomes" id="UP001479436">
    <property type="component" value="Unassembled WGS sequence"/>
</dbReference>
<dbReference type="SUPFAM" id="SSF81665">
    <property type="entry name" value="Calcium ATPase, transmembrane domain M"/>
    <property type="match status" value="1"/>
</dbReference>
<dbReference type="InterPro" id="IPR008250">
    <property type="entry name" value="ATPase_P-typ_transduc_dom_A_sf"/>
</dbReference>
<dbReference type="EMBL" id="JASJQH010007070">
    <property type="protein sequence ID" value="KAK9718854.1"/>
    <property type="molecule type" value="Genomic_DNA"/>
</dbReference>
<feature type="transmembrane region" description="Helical" evidence="12">
    <location>
        <begin position="21"/>
        <end position="40"/>
    </location>
</feature>
<dbReference type="SUPFAM" id="SSF81653">
    <property type="entry name" value="Calcium ATPase, transduction domain A"/>
    <property type="match status" value="1"/>
</dbReference>
<dbReference type="InterPro" id="IPR059000">
    <property type="entry name" value="ATPase_P-type_domA"/>
</dbReference>
<sequence>MLVASKSISTAALYTPRPRFWHAYVWPFLPVYPAWLYIYLFRYEEYLGSQEYTFVSVIALLSVHALTFLICQWSINIYALLTCQKEYDPFQAKLIKITPIKSRGSSALCDLITSEDKQLSFFFQKKKYIFSKERQCFERLQYPCENQPPLGVFQSSKGLESEEMVNAGLIKYGHNRFDIPLPTFQELFAEHLVAPFFVFQLFCVALWCLDDYWYYSLFTLVMLLVFESTVVFQRLKTLKEFRSLSMQPFKIHARRNGRWIEVQSDELIPGDLCSIVRSTEETAVPCDMILVDGSCIVNEAMLSGESTPLLKESISLRNPEDVLDMELTDKNHMLFGGTKILQVTPPSNLELSAPDNGCVAYVLRTGFGSAQGKLVRTMIFSTERVSANNMEAFMFILFLLIFAIAASAYVWIEGTKNELRKRSKLVLDCILIITSVVPPELPMELSLAVNSSLVALSRYAIFCTEPFRIPFAGKVDVCCFDKTGTLTGENLVVEGIAGLGKEPKNLLNPKAVPVDSILTLACAHALVLLEDGIVGDPMEKVSLDAIGWGLEHGDRVIPIGQKGTSLHILRRFQFSSALKRMSTISKASSPGGNSRQYFVAVKGAPEILQKMYKRVPQDYEDIYKYYSRRGSRVLALGCKRLTTHQLKEDQIAHVERDFIESELEFAGFLIFHCPLKPDSKRAVAMLNNSSHRVVMITGDNPLTACHVASELDIVEKDVLILDSPESGILKWHSIDDQVEIMLDAENPKFDVELVKKYDMCLTGTALQYLEGKEEISKFLRYVWVYARVSPGQKELILNGLKQAGYVTLMCGDGTNDVGALKQADIGVALLDGTPEDLEKIAAKARLERAKQIYEQQKKMAEKFNMPPPPPPAALTQAIQHATNTIENPTNRPRPVAGRNPQEQVANLSEKLLQELDDEVPVLKFGDASVAAPFTSKLSSVMSICNIIRQGRCTLVATIQMYKILALNCLISAYSLSVMYLDGVKFGDYQATISGVLMSICFLCISRAKPLEELSKERPQANIFNFYILLSVLGQFAVHIVSLVYITYLSKTYEEQKPVNLDGDFEPNLLNSGVYLIYISMQVSTFAINYQGYPFRESLKDNKMMYYGLVTVGGIAVVAATEFVDELNSWLQLVPFPVPFKLRMIVTLFLDFGLSYVIEIVTKHFFANNLPKDIVKRD</sequence>
<evidence type="ECO:0000313" key="16">
    <source>
        <dbReference type="Proteomes" id="UP001479436"/>
    </source>
</evidence>
<dbReference type="InterPro" id="IPR047820">
    <property type="entry name" value="P5A-type_ATPase"/>
</dbReference>
<feature type="transmembrane region" description="Helical" evidence="12">
    <location>
        <begin position="1025"/>
        <end position="1048"/>
    </location>
</feature>
<evidence type="ECO:0000256" key="10">
    <source>
        <dbReference type="ARBA" id="ARBA00022989"/>
    </source>
</evidence>
<accession>A0ABR2W3L2</accession>
<keyword evidence="3 12" id="KW-0812">Transmembrane</keyword>
<dbReference type="PRINTS" id="PR00119">
    <property type="entry name" value="CATATPASE"/>
</dbReference>
<dbReference type="InterPro" id="IPR023299">
    <property type="entry name" value="ATPase_P-typ_cyto_dom_N"/>
</dbReference>
<feature type="transmembrane region" description="Helical" evidence="12">
    <location>
        <begin position="1143"/>
        <end position="1161"/>
    </location>
</feature>
<dbReference type="Pfam" id="PF23143">
    <property type="entry name" value="2TM_P5A-ATPase"/>
    <property type="match status" value="1"/>
</dbReference>
<feature type="transmembrane region" description="Helical" evidence="12">
    <location>
        <begin position="392"/>
        <end position="412"/>
    </location>
</feature>
<keyword evidence="10 12" id="KW-1133">Transmembrane helix</keyword>
<keyword evidence="7" id="KW-0067">ATP-binding</keyword>
<name>A0ABR2W3L2_9FUNG</name>
<keyword evidence="11 12" id="KW-0472">Membrane</keyword>
<feature type="transmembrane region" description="Helical" evidence="12">
    <location>
        <begin position="213"/>
        <end position="232"/>
    </location>
</feature>
<evidence type="ECO:0000259" key="14">
    <source>
        <dbReference type="Pfam" id="PF23143"/>
    </source>
</evidence>
<dbReference type="Pfam" id="PF13246">
    <property type="entry name" value="Cation_ATPase"/>
    <property type="match status" value="1"/>
</dbReference>
<dbReference type="Pfam" id="PF00122">
    <property type="entry name" value="E1-E2_ATPase"/>
    <property type="match status" value="1"/>
</dbReference>
<dbReference type="InterPro" id="IPR044492">
    <property type="entry name" value="P_typ_ATPase_HD_dom"/>
</dbReference>
<evidence type="ECO:0000256" key="8">
    <source>
        <dbReference type="ARBA" id="ARBA00022842"/>
    </source>
</evidence>
<feature type="transmembrane region" description="Helical" evidence="12">
    <location>
        <begin position="1068"/>
        <end position="1091"/>
    </location>
</feature>
<evidence type="ECO:0000313" key="15">
    <source>
        <dbReference type="EMBL" id="KAK9718854.1"/>
    </source>
</evidence>
<dbReference type="NCBIfam" id="TIGR01494">
    <property type="entry name" value="ATPase_P-type"/>
    <property type="match status" value="1"/>
</dbReference>
<evidence type="ECO:0000256" key="5">
    <source>
        <dbReference type="ARBA" id="ARBA00022741"/>
    </source>
</evidence>
<feature type="domain" description="P-type ATPase A" evidence="13">
    <location>
        <begin position="246"/>
        <end position="378"/>
    </location>
</feature>
<reference evidence="15 16" key="1">
    <citation type="submission" date="2023-04" db="EMBL/GenBank/DDBJ databases">
        <title>Genome of Basidiobolus ranarum AG-B5.</title>
        <authorList>
            <person name="Stajich J.E."/>
            <person name="Carter-House D."/>
            <person name="Gryganskyi A."/>
        </authorList>
    </citation>
    <scope>NUCLEOTIDE SEQUENCE [LARGE SCALE GENOMIC DNA]</scope>
    <source>
        <strain evidence="15 16">AG-B5</strain>
    </source>
</reference>